<gene>
    <name evidence="1" type="ORF">F2P81_009893</name>
</gene>
<dbReference type="EMBL" id="VEVO01000009">
    <property type="protein sequence ID" value="KAF0037019.1"/>
    <property type="molecule type" value="Genomic_DNA"/>
</dbReference>
<reference evidence="1 2" key="1">
    <citation type="submission" date="2019-06" db="EMBL/GenBank/DDBJ databases">
        <title>Draft genomes of female and male turbot (Scophthalmus maximus).</title>
        <authorList>
            <person name="Xu H."/>
            <person name="Xu X.-W."/>
            <person name="Shao C."/>
            <person name="Chen S."/>
        </authorList>
    </citation>
    <scope>NUCLEOTIDE SEQUENCE [LARGE SCALE GENOMIC DNA]</scope>
    <source>
        <strain evidence="1">Ysfricsl-2016a</strain>
        <tissue evidence="1">Blood</tissue>
    </source>
</reference>
<proteinExistence type="predicted"/>
<comment type="caution">
    <text evidence="1">The sequence shown here is derived from an EMBL/GenBank/DDBJ whole genome shotgun (WGS) entry which is preliminary data.</text>
</comment>
<accession>A0A6A4SWE3</accession>
<evidence type="ECO:0000313" key="1">
    <source>
        <dbReference type="EMBL" id="KAF0037019.1"/>
    </source>
</evidence>
<dbReference type="AlphaFoldDB" id="A0A6A4SWE3"/>
<protein>
    <submittedName>
        <fullName evidence="1">Uncharacterized protein</fullName>
    </submittedName>
</protein>
<sequence length="154" mass="17675">MGPPESPKDHQHLTTVEFSRLRKSIVAHAGFRRRATLLHDCEKVTDCHSYNPVSTANECEILYQTISTRTEDYVGFANSAKLHMKLNGNDEAKCVKHCKLGKGFECHVTQVESQLLKEQTRSERRAFLRTMFTSIKEPDQKNPKTDVIVEQRLM</sequence>
<organism evidence="1 2">
    <name type="scientific">Scophthalmus maximus</name>
    <name type="common">Turbot</name>
    <name type="synonym">Psetta maxima</name>
    <dbReference type="NCBI Taxonomy" id="52904"/>
    <lineage>
        <taxon>Eukaryota</taxon>
        <taxon>Metazoa</taxon>
        <taxon>Chordata</taxon>
        <taxon>Craniata</taxon>
        <taxon>Vertebrata</taxon>
        <taxon>Euteleostomi</taxon>
        <taxon>Actinopterygii</taxon>
        <taxon>Neopterygii</taxon>
        <taxon>Teleostei</taxon>
        <taxon>Neoteleostei</taxon>
        <taxon>Acanthomorphata</taxon>
        <taxon>Carangaria</taxon>
        <taxon>Pleuronectiformes</taxon>
        <taxon>Pleuronectoidei</taxon>
        <taxon>Scophthalmidae</taxon>
        <taxon>Scophthalmus</taxon>
    </lineage>
</organism>
<evidence type="ECO:0000313" key="2">
    <source>
        <dbReference type="Proteomes" id="UP000438429"/>
    </source>
</evidence>
<name>A0A6A4SWE3_SCOMX</name>
<dbReference type="Proteomes" id="UP000438429">
    <property type="component" value="Unassembled WGS sequence"/>
</dbReference>